<comment type="catalytic activity">
    <reaction evidence="22">
        <text>beta-D-Gal-(1-&gt;4)-beta-D-GlcNAc-(1-&gt;3)-beta-D-Gal-(1-&gt;4)-D-Glc + GDP-beta-L-fucose = beta-D-Gal-(1-&gt;4)-[alpha-L-Fuc-(1-&gt;3)]-beta-D-GlcNAc-(1-&gt;3)-beta-D-Gal-(1-&gt;4)-D-Glc + GDP + H(+)</text>
        <dbReference type="Rhea" id="RHEA:77187"/>
        <dbReference type="ChEBI" id="CHEBI:15378"/>
        <dbReference type="ChEBI" id="CHEBI:57273"/>
        <dbReference type="ChEBI" id="CHEBI:58189"/>
        <dbReference type="ChEBI" id="CHEBI:60239"/>
        <dbReference type="ChEBI" id="CHEBI:61352"/>
    </reaction>
    <physiologicalReaction direction="left-to-right" evidence="22">
        <dbReference type="Rhea" id="RHEA:77188"/>
    </physiologicalReaction>
</comment>
<keyword evidence="9 24" id="KW-1133">Transmembrane helix</keyword>
<sequence length="389" mass="46213">MYFIEVCFEISAVLDAVAMVKELWFENLNNHFSFLTGHILTSLSNKRILHTLLISIIILGCCLTSWLLYVNPSNTWIFGPISVTNPFMPTENDTIVLIWFWPFGQTFELNSCESEFNIHDCYLTADREMYNKSDAVLFHHGDVRKDLSNLPTQPRPNFQKWVWMNLESPTNTQRNSGLDQLFNLTLTYRQDSDIQVPYGSLIENKVPLDFKLPNKSNLVCWIVSNWNADHARVKYYYELYKYIKISIYGQFLWFRLSNEKLIPTISKCKFYLSFENSIHEDYITEKLYNALLAGTVPVVLGPSRKNYENYIPADSFIHVDDFKSAQELAAYLHMLNDNEDLYMNYFKWRKYYTVRMTRFWDEHACKVCENIKQHQEYGYYSNLEKWFWD</sequence>
<feature type="transmembrane region" description="Helical" evidence="24">
    <location>
        <begin position="48"/>
        <end position="69"/>
    </location>
</feature>
<keyword evidence="11" id="KW-0443">Lipid metabolism</keyword>
<comment type="catalytic activity">
    <reaction evidence="17">
        <text>an alpha-Neu5Ac-(2-&gt;3)-beta-D-Gal-(1-&gt;4)-beta-D-GlcNAc-(1-&gt;3)-beta-D-Gal-(1-&gt;4)-beta-D-GlcNAc derivative + GDP-beta-L-fucose = an alpha-Neu5Ac-(2-&gt;3)-beta-D-Gal-(1-&gt;4)-beta-D-GlcNAc-(1-&gt;3)-beta-D-Gal-(1-&gt;4)-[alpha-L-Fuc-(1-&gt;3)]-beta-D-GlcNAc derivative + GDP + H(+)</text>
        <dbReference type="Rhea" id="RHEA:68044"/>
        <dbReference type="ChEBI" id="CHEBI:15378"/>
        <dbReference type="ChEBI" id="CHEBI:57273"/>
        <dbReference type="ChEBI" id="CHEBI:58189"/>
        <dbReference type="ChEBI" id="CHEBI:145343"/>
        <dbReference type="ChEBI" id="CHEBI:176900"/>
    </reaction>
    <physiologicalReaction direction="left-to-right" evidence="17">
        <dbReference type="Rhea" id="RHEA:68045"/>
    </physiologicalReaction>
</comment>
<evidence type="ECO:0000259" key="25">
    <source>
        <dbReference type="Pfam" id="PF00852"/>
    </source>
</evidence>
<dbReference type="STRING" id="137246.A0A401SAN9"/>
<keyword evidence="14" id="KW-0325">Glycoprotein</keyword>
<comment type="pathway">
    <text evidence="2">Glycolipid biosynthesis.</text>
</comment>
<comment type="catalytic activity">
    <reaction evidence="15">
        <text>a beta-D-galactosyl-(1-&gt;4)-N-acetyl-beta-D-glucosaminyl derivative + GDP-beta-L-fucose = a beta-D-galactosyl-(1-&gt;4)-[alpha-L-fucosyl-(1-&gt;3)]-N-acetyl-beta-D-glucosaminyl derivative + GDP + H(+)</text>
        <dbReference type="Rhea" id="RHEA:14257"/>
        <dbReference type="ChEBI" id="CHEBI:15378"/>
        <dbReference type="ChEBI" id="CHEBI:57273"/>
        <dbReference type="ChEBI" id="CHEBI:58189"/>
        <dbReference type="ChEBI" id="CHEBI:133507"/>
        <dbReference type="ChEBI" id="CHEBI:137941"/>
        <dbReference type="EC" id="2.4.1.152"/>
    </reaction>
    <physiologicalReaction direction="left-to-right" evidence="15">
        <dbReference type="Rhea" id="RHEA:14258"/>
    </physiologicalReaction>
</comment>
<comment type="caution">
    <text evidence="27">The sequence shown here is derived from an EMBL/GenBank/DDBJ whole genome shotgun (WGS) entry which is preliminary data.</text>
</comment>
<feature type="domain" description="Fucosyltransferase C-terminal" evidence="25">
    <location>
        <begin position="213"/>
        <end position="386"/>
    </location>
</feature>
<evidence type="ECO:0000256" key="9">
    <source>
        <dbReference type="ARBA" id="ARBA00022989"/>
    </source>
</evidence>
<evidence type="ECO:0000256" key="14">
    <source>
        <dbReference type="ARBA" id="ARBA00023180"/>
    </source>
</evidence>
<dbReference type="InterPro" id="IPR055270">
    <property type="entry name" value="Glyco_tran_10_C"/>
</dbReference>
<dbReference type="UniPathway" id="UPA00378"/>
<comment type="similarity">
    <text evidence="3 24">Belongs to the glycosyltransferase 10 family.</text>
</comment>
<reference evidence="27 28" key="1">
    <citation type="journal article" date="2018" name="Nat. Ecol. Evol.">
        <title>Shark genomes provide insights into elasmobranch evolution and the origin of vertebrates.</title>
        <authorList>
            <person name="Hara Y"/>
            <person name="Yamaguchi K"/>
            <person name="Onimaru K"/>
            <person name="Kadota M"/>
            <person name="Koyanagi M"/>
            <person name="Keeley SD"/>
            <person name="Tatsumi K"/>
            <person name="Tanaka K"/>
            <person name="Motone F"/>
            <person name="Kageyama Y"/>
            <person name="Nozu R"/>
            <person name="Adachi N"/>
            <person name="Nishimura O"/>
            <person name="Nakagawa R"/>
            <person name="Tanegashima C"/>
            <person name="Kiyatake I"/>
            <person name="Matsumoto R"/>
            <person name="Murakumo K"/>
            <person name="Nishida K"/>
            <person name="Terakita A"/>
            <person name="Kuratani S"/>
            <person name="Sato K"/>
            <person name="Hyodo S Kuraku.S."/>
        </authorList>
    </citation>
    <scope>NUCLEOTIDE SEQUENCE [LARGE SCALE GENOMIC DNA]</scope>
</reference>
<dbReference type="Proteomes" id="UP000287033">
    <property type="component" value="Unassembled WGS sequence"/>
</dbReference>
<dbReference type="InterPro" id="IPR031481">
    <property type="entry name" value="Glyco_tran_10_N"/>
</dbReference>
<comment type="subunit">
    <text evidence="4">Homodimer.</text>
</comment>
<evidence type="ECO:0000256" key="7">
    <source>
        <dbReference type="ARBA" id="ARBA00022692"/>
    </source>
</evidence>
<evidence type="ECO:0000256" key="11">
    <source>
        <dbReference type="ARBA" id="ARBA00023098"/>
    </source>
</evidence>
<comment type="catalytic activity">
    <reaction evidence="18">
        <text>alpha-N-glycoloylneuraminosyl-(2-&gt;3)-beta-D-galactosyl-(1-&gt;4)-N-acetyl-beta-D-glucosaminyl-(1-&gt;3)-beta-D-galactosyl-(1-&gt;4)-N-acetyl-beta-D-glucosaminyl-(1-&gt;3)-beta-D-galactosyl-(1-&gt;4)-beta-D-glucosyl-(1&lt;-&gt;1')-ceramide + GDP-beta-L-fucose = alpha-N-glycoloylneuraminosyl-(2-&gt;3)-beta-D-galactosyl-(1-&gt;4)-N-acetyl-beta-D-glucosaminyl-(1-&gt;3)-beta-D-galactosyl-(1-&gt;4)-[alpha-L-fucosyl-(1-&gt;3)]-N-acetyl-beta-D-glucosaminyl-(1-&gt;3)-beta-D-galactosyl-(1-&gt;4)-beta-D-glucosyl-(1&lt;-&gt;1')-ceramide + GDP + H(+)</text>
        <dbReference type="Rhea" id="RHEA:48388"/>
        <dbReference type="ChEBI" id="CHEBI:15378"/>
        <dbReference type="ChEBI" id="CHEBI:57273"/>
        <dbReference type="ChEBI" id="CHEBI:58189"/>
        <dbReference type="ChEBI" id="CHEBI:90383"/>
        <dbReference type="ChEBI" id="CHEBI:90384"/>
    </reaction>
    <physiologicalReaction direction="left-to-right" evidence="18">
        <dbReference type="Rhea" id="RHEA:48389"/>
    </physiologicalReaction>
</comment>
<comment type="subcellular location">
    <subcellularLocation>
        <location evidence="24">Golgi apparatus</location>
        <location evidence="24">Golgi stack membrane</location>
        <topology evidence="24">Single-pass type II membrane protein</topology>
    </subcellularLocation>
    <subcellularLocation>
        <location evidence="21">Golgi apparatus</location>
        <location evidence="21">trans-Golgi network membrane</location>
        <topology evidence="21">Single-pass type II membrane protein</topology>
    </subcellularLocation>
</comment>
<evidence type="ECO:0000256" key="2">
    <source>
        <dbReference type="ARBA" id="ARBA00004934"/>
    </source>
</evidence>
<comment type="catalytic activity">
    <reaction evidence="16">
        <text>alpha-D-galactosyl-(1-&gt;3)-beta-D-galactosyl-(1-&gt;4)-N-acetyl-beta-D-glucosaminyl-(1-&gt;3)-beta-D-galactosyl-(1-&gt;4)-beta-D-glucosyl-(1&lt;-&gt;1')-ceramide + GDP-beta-L-fucose = a neolactoside IV(3)-alpha-Gal,III(3)-alpha-Fuc-nLc4Cer + GDP + H(+)</text>
        <dbReference type="Rhea" id="RHEA:48380"/>
        <dbReference type="ChEBI" id="CHEBI:15378"/>
        <dbReference type="ChEBI" id="CHEBI:57273"/>
        <dbReference type="ChEBI" id="CHEBI:58189"/>
        <dbReference type="ChEBI" id="CHEBI:90380"/>
        <dbReference type="ChEBI" id="CHEBI:90381"/>
    </reaction>
    <physiologicalReaction direction="left-to-right" evidence="16">
        <dbReference type="Rhea" id="RHEA:48381"/>
    </physiologicalReaction>
</comment>
<dbReference type="Gene3D" id="3.40.50.11660">
    <property type="entry name" value="Glycosyl transferase family 10, C-terminal domain"/>
    <property type="match status" value="1"/>
</dbReference>
<evidence type="ECO:0000256" key="22">
    <source>
        <dbReference type="ARBA" id="ARBA00043828"/>
    </source>
</evidence>
<evidence type="ECO:0000256" key="5">
    <source>
        <dbReference type="ARBA" id="ARBA00022676"/>
    </source>
</evidence>
<dbReference type="EMBL" id="BEZZ01000164">
    <property type="protein sequence ID" value="GCC27446.1"/>
    <property type="molecule type" value="Genomic_DNA"/>
</dbReference>
<dbReference type="PANTHER" id="PTHR11929">
    <property type="entry name" value="ALPHA- 1,3 -FUCOSYLTRANSFERASE"/>
    <property type="match status" value="1"/>
</dbReference>
<keyword evidence="7 24" id="KW-0812">Transmembrane</keyword>
<dbReference type="InterPro" id="IPR038577">
    <property type="entry name" value="GT10-like_C_sf"/>
</dbReference>
<keyword evidence="13" id="KW-1015">Disulfide bond</keyword>
<gene>
    <name evidence="27" type="ORF">chiPu_0005870</name>
</gene>
<dbReference type="Pfam" id="PF17039">
    <property type="entry name" value="Glyco_tran_10_N"/>
    <property type="match status" value="1"/>
</dbReference>
<name>A0A401SAN9_CHIPU</name>
<evidence type="ECO:0000256" key="10">
    <source>
        <dbReference type="ARBA" id="ARBA00023034"/>
    </source>
</evidence>
<protein>
    <recommendedName>
        <fullName evidence="24">Fucosyltransferase</fullName>
        <ecNumber evidence="24">2.4.1.-</ecNumber>
    </recommendedName>
</protein>
<evidence type="ECO:0000256" key="3">
    <source>
        <dbReference type="ARBA" id="ARBA00008919"/>
    </source>
</evidence>
<keyword evidence="8" id="KW-0735">Signal-anchor</keyword>
<comment type="catalytic activity">
    <reaction evidence="23">
        <text>an alpha-L-Fuc-(1-&gt;2)-beta-D-Gal-(1-&gt;4)-beta-D-GlcNAc derivative + GDP-beta-L-fucose = an alpha-L-Fuc-(1-&gt;2)-beta-D-Gal-(1-&gt;4)-[alpha-L-Fuc-(1-&gt;3)]-beta-D-GlcNAc derivative + GDP + H(+)</text>
        <dbReference type="Rhea" id="RHEA:77191"/>
        <dbReference type="ChEBI" id="CHEBI:15378"/>
        <dbReference type="ChEBI" id="CHEBI:57273"/>
        <dbReference type="ChEBI" id="CHEBI:58189"/>
        <dbReference type="ChEBI" id="CHEBI:133510"/>
        <dbReference type="ChEBI" id="CHEBI:195560"/>
    </reaction>
    <physiologicalReaction direction="left-to-right" evidence="23">
        <dbReference type="Rhea" id="RHEA:77192"/>
    </physiologicalReaction>
</comment>
<evidence type="ECO:0000256" key="13">
    <source>
        <dbReference type="ARBA" id="ARBA00023157"/>
    </source>
</evidence>
<evidence type="ECO:0000256" key="6">
    <source>
        <dbReference type="ARBA" id="ARBA00022679"/>
    </source>
</evidence>
<keyword evidence="28" id="KW-1185">Reference proteome</keyword>
<evidence type="ECO:0000259" key="26">
    <source>
        <dbReference type="Pfam" id="PF17039"/>
    </source>
</evidence>
<dbReference type="OMA" id="FRKWDSQ"/>
<evidence type="ECO:0000256" key="12">
    <source>
        <dbReference type="ARBA" id="ARBA00023136"/>
    </source>
</evidence>
<evidence type="ECO:0000256" key="21">
    <source>
        <dbReference type="ARBA" id="ARBA00037848"/>
    </source>
</evidence>
<comment type="catalytic activity">
    <reaction evidence="19">
        <text>an N-acetyl-alpha-neuraminyl-(2-&gt;3)-beta-D-galactosyl-(1-&gt;4)-N-acetyl-beta-D-glucosaminyl derivative + GDP-beta-L-fucose = an alpha-Neu5Ac-(2-&gt;3)-beta-D-Gal-(1-&gt;4)-[alpha-L-Fuc-(1-&gt;3)]-beta-D-GlcNAc derivative + GDP + H(+)</text>
        <dbReference type="Rhea" id="RHEA:56076"/>
        <dbReference type="ChEBI" id="CHEBI:15378"/>
        <dbReference type="ChEBI" id="CHEBI:57273"/>
        <dbReference type="ChEBI" id="CHEBI:58189"/>
        <dbReference type="ChEBI" id="CHEBI:136545"/>
        <dbReference type="ChEBI" id="CHEBI:139509"/>
    </reaction>
    <physiologicalReaction direction="left-to-right" evidence="19">
        <dbReference type="Rhea" id="RHEA:56077"/>
    </physiologicalReaction>
</comment>
<dbReference type="Pfam" id="PF00852">
    <property type="entry name" value="Glyco_transf_10"/>
    <property type="match status" value="1"/>
</dbReference>
<comment type="pathway">
    <text evidence="1">Protein modification; protein glycosylation.</text>
</comment>
<dbReference type="AlphaFoldDB" id="A0A401SAN9"/>
<organism evidence="27 28">
    <name type="scientific">Chiloscyllium punctatum</name>
    <name type="common">Brownbanded bambooshark</name>
    <name type="synonym">Hemiscyllium punctatum</name>
    <dbReference type="NCBI Taxonomy" id="137246"/>
    <lineage>
        <taxon>Eukaryota</taxon>
        <taxon>Metazoa</taxon>
        <taxon>Chordata</taxon>
        <taxon>Craniata</taxon>
        <taxon>Vertebrata</taxon>
        <taxon>Chondrichthyes</taxon>
        <taxon>Elasmobranchii</taxon>
        <taxon>Galeomorphii</taxon>
        <taxon>Galeoidea</taxon>
        <taxon>Orectolobiformes</taxon>
        <taxon>Hemiscylliidae</taxon>
        <taxon>Chiloscyllium</taxon>
    </lineage>
</organism>
<evidence type="ECO:0000256" key="15">
    <source>
        <dbReference type="ARBA" id="ARBA00029329"/>
    </source>
</evidence>
<proteinExistence type="inferred from homology"/>
<evidence type="ECO:0000313" key="27">
    <source>
        <dbReference type="EMBL" id="GCC27446.1"/>
    </source>
</evidence>
<dbReference type="OrthoDB" id="427096at2759"/>
<dbReference type="InterPro" id="IPR001503">
    <property type="entry name" value="Glyco_trans_10"/>
</dbReference>
<evidence type="ECO:0000256" key="4">
    <source>
        <dbReference type="ARBA" id="ARBA00011738"/>
    </source>
</evidence>
<dbReference type="PANTHER" id="PTHR11929:SF10">
    <property type="entry name" value="4-GALACTOSYL-N-ACETYLGLUCOSAMINIDE 3-ALPHA-L-FUCOSYLTRANSFERASE 9"/>
    <property type="match status" value="1"/>
</dbReference>
<feature type="domain" description="Fucosyltransferase N-terminal" evidence="26">
    <location>
        <begin position="92"/>
        <end position="199"/>
    </location>
</feature>
<keyword evidence="5 24" id="KW-0328">Glycosyltransferase</keyword>
<evidence type="ECO:0000256" key="24">
    <source>
        <dbReference type="RuleBase" id="RU003832"/>
    </source>
</evidence>
<keyword evidence="10 24" id="KW-0333">Golgi apparatus</keyword>
<comment type="catalytic activity">
    <reaction evidence="20">
        <text>a neolactoside nLc4Cer + GDP-beta-L-fucose = a neolactoside III(3)-alpha-Fuc-nLc4Cer + GDP + H(+)</text>
        <dbReference type="Rhea" id="RHEA:48376"/>
        <dbReference type="ChEBI" id="CHEBI:15378"/>
        <dbReference type="ChEBI" id="CHEBI:57273"/>
        <dbReference type="ChEBI" id="CHEBI:58189"/>
        <dbReference type="ChEBI" id="CHEBI:90376"/>
        <dbReference type="ChEBI" id="CHEBI:90379"/>
    </reaction>
    <physiologicalReaction direction="left-to-right" evidence="20">
        <dbReference type="Rhea" id="RHEA:48377"/>
    </physiologicalReaction>
</comment>
<evidence type="ECO:0000256" key="20">
    <source>
        <dbReference type="ARBA" id="ARBA00036757"/>
    </source>
</evidence>
<evidence type="ECO:0000256" key="19">
    <source>
        <dbReference type="ARBA" id="ARBA00036481"/>
    </source>
</evidence>
<evidence type="ECO:0000256" key="18">
    <source>
        <dbReference type="ARBA" id="ARBA00036295"/>
    </source>
</evidence>
<dbReference type="EC" id="2.4.1.-" evidence="24"/>
<dbReference type="GO" id="GO:0032580">
    <property type="term" value="C:Golgi cisterna membrane"/>
    <property type="evidence" value="ECO:0007669"/>
    <property type="project" value="UniProtKB-SubCell"/>
</dbReference>
<evidence type="ECO:0000256" key="1">
    <source>
        <dbReference type="ARBA" id="ARBA00004922"/>
    </source>
</evidence>
<dbReference type="GO" id="GO:0006629">
    <property type="term" value="P:lipid metabolic process"/>
    <property type="evidence" value="ECO:0007669"/>
    <property type="project" value="UniProtKB-KW"/>
</dbReference>
<dbReference type="GO" id="GO:0017083">
    <property type="term" value="F:4-galactosyl-N-acetylglucosaminide 3-alpha-L-fucosyltransferase activity"/>
    <property type="evidence" value="ECO:0007669"/>
    <property type="project" value="UniProtKB-EC"/>
</dbReference>
<accession>A0A401SAN9</accession>
<dbReference type="FunFam" id="3.40.50.11660:FF:000001">
    <property type="entry name" value="alpha-(1,3)-fucosyltransferase 9"/>
    <property type="match status" value="1"/>
</dbReference>
<evidence type="ECO:0000256" key="16">
    <source>
        <dbReference type="ARBA" id="ARBA00036053"/>
    </source>
</evidence>
<keyword evidence="12 24" id="KW-0472">Membrane</keyword>
<dbReference type="SUPFAM" id="SSF53756">
    <property type="entry name" value="UDP-Glycosyltransferase/glycogen phosphorylase"/>
    <property type="match status" value="1"/>
</dbReference>
<evidence type="ECO:0000256" key="8">
    <source>
        <dbReference type="ARBA" id="ARBA00022968"/>
    </source>
</evidence>
<evidence type="ECO:0000256" key="23">
    <source>
        <dbReference type="ARBA" id="ARBA00043838"/>
    </source>
</evidence>
<keyword evidence="6 24" id="KW-0808">Transferase</keyword>
<evidence type="ECO:0000256" key="17">
    <source>
        <dbReference type="ARBA" id="ARBA00036234"/>
    </source>
</evidence>
<evidence type="ECO:0000313" key="28">
    <source>
        <dbReference type="Proteomes" id="UP000287033"/>
    </source>
</evidence>